<evidence type="ECO:0000313" key="19">
    <source>
        <dbReference type="WBParaSite" id="BXY_1035900.1"/>
    </source>
</evidence>
<dbReference type="Pfam" id="PF02544">
    <property type="entry name" value="Steroid_dh"/>
    <property type="match status" value="1"/>
</dbReference>
<evidence type="ECO:0000256" key="14">
    <source>
        <dbReference type="SAM" id="SignalP"/>
    </source>
</evidence>
<feature type="transmembrane region" description="Helical" evidence="13">
    <location>
        <begin position="79"/>
        <end position="101"/>
    </location>
</feature>
<keyword evidence="14" id="KW-0732">Signal</keyword>
<evidence type="ECO:0000256" key="5">
    <source>
        <dbReference type="ARBA" id="ARBA00022782"/>
    </source>
</evidence>
<feature type="transmembrane region" description="Helical" evidence="13">
    <location>
        <begin position="152"/>
        <end position="172"/>
    </location>
</feature>
<evidence type="ECO:0000256" key="13">
    <source>
        <dbReference type="SAM" id="Phobius"/>
    </source>
</evidence>
<dbReference type="EMBL" id="CAJFDI010000005">
    <property type="protein sequence ID" value="CAD5230940.1"/>
    <property type="molecule type" value="Genomic_DNA"/>
</dbReference>
<dbReference type="PROSITE" id="PS50244">
    <property type="entry name" value="S5A_REDUCTASE"/>
    <property type="match status" value="1"/>
</dbReference>
<proteinExistence type="inferred from homology"/>
<keyword evidence="6" id="KW-0256">Endoplasmic reticulum</keyword>
<feature type="domain" description="3-oxo-5-alpha-steroid 4-dehydrogenase C-terminal" evidence="15">
    <location>
        <begin position="179"/>
        <end position="332"/>
    </location>
</feature>
<dbReference type="Proteomes" id="UP000095284">
    <property type="component" value="Unplaced"/>
</dbReference>
<dbReference type="InterPro" id="IPR039357">
    <property type="entry name" value="SRD5A/TECR"/>
</dbReference>
<keyword evidence="7" id="KW-0492">Microsome</keyword>
<evidence type="ECO:0000256" key="4">
    <source>
        <dbReference type="ARBA" id="ARBA00022692"/>
    </source>
</evidence>
<dbReference type="OrthoDB" id="5788137at2759"/>
<keyword evidence="4 13" id="KW-0812">Transmembrane</keyword>
<dbReference type="PANTHER" id="PTHR10556:SF57">
    <property type="entry name" value="3-OXO-5-ALPHA-STEROID 4-DEHYDROGENASE 1"/>
    <property type="match status" value="1"/>
</dbReference>
<organism evidence="17 19">
    <name type="scientific">Bursaphelenchus xylophilus</name>
    <name type="common">Pinewood nematode worm</name>
    <name type="synonym">Aphelenchoides xylophilus</name>
    <dbReference type="NCBI Taxonomy" id="6326"/>
    <lineage>
        <taxon>Eukaryota</taxon>
        <taxon>Metazoa</taxon>
        <taxon>Ecdysozoa</taxon>
        <taxon>Nematoda</taxon>
        <taxon>Chromadorea</taxon>
        <taxon>Rhabditida</taxon>
        <taxon>Tylenchina</taxon>
        <taxon>Tylenchomorpha</taxon>
        <taxon>Aphelenchoidea</taxon>
        <taxon>Aphelenchoididae</taxon>
        <taxon>Bursaphelenchus</taxon>
    </lineage>
</organism>
<dbReference type="FunFam" id="1.20.120.1630:FF:000014">
    <property type="entry name" value="Steroid 5-alpha reductase, putative"/>
    <property type="match status" value="1"/>
</dbReference>
<dbReference type="GO" id="GO:0006694">
    <property type="term" value="P:steroid biosynthetic process"/>
    <property type="evidence" value="ECO:0007669"/>
    <property type="project" value="TreeGrafter"/>
</dbReference>
<keyword evidence="12 13" id="KW-0472">Membrane</keyword>
<evidence type="ECO:0000256" key="3">
    <source>
        <dbReference type="ARBA" id="ARBA00007742"/>
    </source>
</evidence>
<protein>
    <submittedName>
        <fullName evidence="16">(pine wood nematode) hypothetical protein</fullName>
    </submittedName>
    <submittedName>
        <fullName evidence="19">S5A_REDUCTASE domain-containing protein</fullName>
    </submittedName>
</protein>
<feature type="transmembrane region" description="Helical" evidence="13">
    <location>
        <begin position="217"/>
        <end position="235"/>
    </location>
</feature>
<keyword evidence="5" id="KW-0221">Differentiation</keyword>
<accession>A0A1I7SBG1</accession>
<keyword evidence="18" id="KW-1185">Reference proteome</keyword>
<dbReference type="Proteomes" id="UP000659654">
    <property type="component" value="Unassembled WGS sequence"/>
</dbReference>
<keyword evidence="11" id="KW-0443">Lipid metabolism</keyword>
<dbReference type="InterPro" id="IPR001104">
    <property type="entry name" value="3-oxo-5_a-steroid_4-DH_C"/>
</dbReference>
<feature type="transmembrane region" description="Helical" evidence="13">
    <location>
        <begin position="278"/>
        <end position="302"/>
    </location>
</feature>
<dbReference type="Proteomes" id="UP000582659">
    <property type="component" value="Unassembled WGS sequence"/>
</dbReference>
<sequence length="332" mass="38408">MGQNKLLVVLFLMILSSTTLGKWSAGKAEKNLAFIVEKSTVTAKAKQYFGQNGVNAVNYVYEFLDDFVFVSEEELVKNLSFLMLLSGAILLAFLTLTNFVVGYGRHSTRAAWVPMMWSNRASWFLQEIPSFLFALLALYRLKNYDQVGLSGWVAWLMFTVHYFQRSCIYTYLMKSGSKGVPVHIFVFGFVFCSWNGYIQSQYHLHYGHYDSWNPDTALNVLRGVGVALYVIGFIINVDSDRRLRGLRKNSSDSSYKIPYGGLFEFISCPNYFGENVEWFGYALFAQSLPAWAFAFFTFANTFPRAIQNHKWYLNKFKEDYPRDRKIFMPFIY</sequence>
<keyword evidence="8" id="KW-0521">NADP</keyword>
<evidence type="ECO:0000256" key="12">
    <source>
        <dbReference type="ARBA" id="ARBA00023136"/>
    </source>
</evidence>
<feature type="transmembrane region" description="Helical" evidence="13">
    <location>
        <begin position="179"/>
        <end position="197"/>
    </location>
</feature>
<evidence type="ECO:0000256" key="6">
    <source>
        <dbReference type="ARBA" id="ARBA00022824"/>
    </source>
</evidence>
<evidence type="ECO:0000256" key="1">
    <source>
        <dbReference type="ARBA" id="ARBA00004477"/>
    </source>
</evidence>
<dbReference type="WBParaSite" id="BXY_1035900.1">
    <property type="protein sequence ID" value="BXY_1035900.1"/>
    <property type="gene ID" value="BXY_1035900"/>
</dbReference>
<keyword evidence="10" id="KW-0560">Oxidoreductase</keyword>
<feature type="chain" id="PRO_5035399824" evidence="14">
    <location>
        <begin position="22"/>
        <end position="332"/>
    </location>
</feature>
<comment type="similarity">
    <text evidence="3">Belongs to the steroid 5-alpha reductase family.</text>
</comment>
<comment type="subcellular location">
    <subcellularLocation>
        <location evidence="1">Endoplasmic reticulum membrane</location>
        <topology evidence="1">Multi-pass membrane protein</topology>
    </subcellularLocation>
    <subcellularLocation>
        <location evidence="2">Microsome membrane</location>
    </subcellularLocation>
</comment>
<evidence type="ECO:0000256" key="9">
    <source>
        <dbReference type="ARBA" id="ARBA00022989"/>
    </source>
</evidence>
<dbReference type="AlphaFoldDB" id="A0A1I7SBG1"/>
<dbReference type="GO" id="GO:0003865">
    <property type="term" value="F:3-oxo-5-alpha-steroid 4-dehydrogenase activity"/>
    <property type="evidence" value="ECO:0007669"/>
    <property type="project" value="TreeGrafter"/>
</dbReference>
<reference evidence="19" key="1">
    <citation type="submission" date="2016-11" db="UniProtKB">
        <authorList>
            <consortium name="WormBaseParasite"/>
        </authorList>
    </citation>
    <scope>IDENTIFICATION</scope>
</reference>
<dbReference type="EMBL" id="CAJFCV020000005">
    <property type="protein sequence ID" value="CAG9122021.1"/>
    <property type="molecule type" value="Genomic_DNA"/>
</dbReference>
<reference evidence="16" key="2">
    <citation type="submission" date="2020-09" db="EMBL/GenBank/DDBJ databases">
        <authorList>
            <person name="Kikuchi T."/>
        </authorList>
    </citation>
    <scope>NUCLEOTIDE SEQUENCE</scope>
    <source>
        <strain evidence="16">Ka4C1</strain>
    </source>
</reference>
<evidence type="ECO:0000313" key="18">
    <source>
        <dbReference type="Proteomes" id="UP000659654"/>
    </source>
</evidence>
<evidence type="ECO:0000256" key="11">
    <source>
        <dbReference type="ARBA" id="ARBA00023098"/>
    </source>
</evidence>
<name>A0A1I7SBG1_BURXY</name>
<evidence type="ECO:0000313" key="17">
    <source>
        <dbReference type="Proteomes" id="UP000095284"/>
    </source>
</evidence>
<dbReference type="SMR" id="A0A1I7SBG1"/>
<evidence type="ECO:0000256" key="8">
    <source>
        <dbReference type="ARBA" id="ARBA00022857"/>
    </source>
</evidence>
<dbReference type="GO" id="GO:0005789">
    <property type="term" value="C:endoplasmic reticulum membrane"/>
    <property type="evidence" value="ECO:0007669"/>
    <property type="project" value="UniProtKB-SubCell"/>
</dbReference>
<evidence type="ECO:0000256" key="2">
    <source>
        <dbReference type="ARBA" id="ARBA00004524"/>
    </source>
</evidence>
<keyword evidence="9 13" id="KW-1133">Transmembrane helix</keyword>
<dbReference type="PANTHER" id="PTHR10556">
    <property type="entry name" value="3-OXO-5-ALPHA-STEROID 4-DEHYDROGENASE"/>
    <property type="match status" value="1"/>
</dbReference>
<evidence type="ECO:0000256" key="7">
    <source>
        <dbReference type="ARBA" id="ARBA00022848"/>
    </source>
</evidence>
<dbReference type="eggNOG" id="KOG1638">
    <property type="taxonomic scope" value="Eukaryota"/>
</dbReference>
<evidence type="ECO:0000256" key="10">
    <source>
        <dbReference type="ARBA" id="ARBA00023002"/>
    </source>
</evidence>
<dbReference type="Gene3D" id="1.20.120.1630">
    <property type="match status" value="1"/>
</dbReference>
<dbReference type="GO" id="GO:0030154">
    <property type="term" value="P:cell differentiation"/>
    <property type="evidence" value="ECO:0007669"/>
    <property type="project" value="UniProtKB-KW"/>
</dbReference>
<evidence type="ECO:0000313" key="16">
    <source>
        <dbReference type="EMBL" id="CAD5230940.1"/>
    </source>
</evidence>
<feature type="signal peptide" evidence="14">
    <location>
        <begin position="1"/>
        <end position="21"/>
    </location>
</feature>
<evidence type="ECO:0000259" key="15">
    <source>
        <dbReference type="Pfam" id="PF02544"/>
    </source>
</evidence>
<gene>
    <name evidence="16" type="ORF">BXYJ_LOCUS11232</name>
</gene>